<proteinExistence type="predicted"/>
<dbReference type="STRING" id="1797263.A2397_01220"/>
<protein>
    <submittedName>
        <fullName evidence="1">Uncharacterized protein</fullName>
    </submittedName>
</protein>
<comment type="caution">
    <text evidence="1">The sequence shown here is derived from an EMBL/GenBank/DDBJ whole genome shotgun (WGS) entry which is preliminary data.</text>
</comment>
<evidence type="ECO:0000313" key="1">
    <source>
        <dbReference type="EMBL" id="OGD10580.1"/>
    </source>
</evidence>
<name>A0A1F4ZWB9_9BACT</name>
<dbReference type="EMBL" id="MEXR01000003">
    <property type="protein sequence ID" value="OGD10580.1"/>
    <property type="molecule type" value="Genomic_DNA"/>
</dbReference>
<dbReference type="Proteomes" id="UP000176424">
    <property type="component" value="Unassembled WGS sequence"/>
</dbReference>
<organism evidence="1 2">
    <name type="scientific">Candidatus Amesbacteria bacterium RIFOXYB1_FULL_44_23</name>
    <dbReference type="NCBI Taxonomy" id="1797263"/>
    <lineage>
        <taxon>Bacteria</taxon>
        <taxon>Candidatus Amesiibacteriota</taxon>
    </lineage>
</organism>
<accession>A0A1F4ZWB9</accession>
<gene>
    <name evidence="1" type="ORF">A2397_01220</name>
</gene>
<reference evidence="1 2" key="1">
    <citation type="journal article" date="2016" name="Nat. Commun.">
        <title>Thousands of microbial genomes shed light on interconnected biogeochemical processes in an aquifer system.</title>
        <authorList>
            <person name="Anantharaman K."/>
            <person name="Brown C.T."/>
            <person name="Hug L.A."/>
            <person name="Sharon I."/>
            <person name="Castelle C.J."/>
            <person name="Probst A.J."/>
            <person name="Thomas B.C."/>
            <person name="Singh A."/>
            <person name="Wilkins M.J."/>
            <person name="Karaoz U."/>
            <person name="Brodie E.L."/>
            <person name="Williams K.H."/>
            <person name="Hubbard S.S."/>
            <person name="Banfield J.F."/>
        </authorList>
    </citation>
    <scope>NUCLEOTIDE SEQUENCE [LARGE SCALE GENOMIC DNA]</scope>
</reference>
<evidence type="ECO:0000313" key="2">
    <source>
        <dbReference type="Proteomes" id="UP000176424"/>
    </source>
</evidence>
<dbReference type="AlphaFoldDB" id="A0A1F4ZWB9"/>
<sequence length="73" mass="7927">MVDRLAQSELVARRTAYLNDLYTKAVNGDVEARGKLSKIAFGGFPMAQDLVKKMDEELAGVHSIKTATGTNIT</sequence>